<protein>
    <submittedName>
        <fullName evidence="7">Oligosaccharide flippase family protein</fullName>
    </submittedName>
</protein>
<sequence length="431" mass="44975">MSESLKRAGLNFSKLLSGKAVGAVLSVVYLAIAARELGPAGFGVLALMHGVIQFLGGTVAFSGWQTLVRYGQRPLREGDMAGLRSVFRFTASIEAVLALVAILIAFFFLPYAARAGGWGAEAEAWAPFYAFTILMAARQTPFGLLQLYRKFTWLGIHAAVMPVTRLIGTLVVVWLGLGLPGFLIAWMAAAVFEGVSLWALALWLLHREGAGWPGLGRFRETLQRFPGIGRYAFVSNADYTLVNVTPLAIPLLVGAVLGPAAAGLFTLAARATNALLQPAILIGQSGFEVISDLASRKRWAELKVMLAKGTAYAIGFGLLIAAIFLVSGDTVMAIFGGPEFAAAGGILALVAIARALAMAQPGLAAALAALSHPGTSLAISAGTGLLAIPAMVWAMRTYDLDGAGYVMIGQAVAATALAALATSLILRSKSA</sequence>
<dbReference type="InterPro" id="IPR002797">
    <property type="entry name" value="Polysacc_synth"/>
</dbReference>
<dbReference type="PANTHER" id="PTHR30250">
    <property type="entry name" value="PST FAMILY PREDICTED COLANIC ACID TRANSPORTER"/>
    <property type="match status" value="1"/>
</dbReference>
<dbReference type="Proteomes" id="UP000698028">
    <property type="component" value="Unassembled WGS sequence"/>
</dbReference>
<keyword evidence="5 6" id="KW-0472">Membrane</keyword>
<name>A0ABS6V4K6_9SPHN</name>
<evidence type="ECO:0000256" key="1">
    <source>
        <dbReference type="ARBA" id="ARBA00004651"/>
    </source>
</evidence>
<dbReference type="InterPro" id="IPR050833">
    <property type="entry name" value="Poly_Biosynth_Transport"/>
</dbReference>
<dbReference type="RefSeq" id="WP_218632428.1">
    <property type="nucleotide sequence ID" value="NZ_JAHVAH010000001.1"/>
</dbReference>
<organism evidence="7 8">
    <name type="scientific">Sphingomicrobium clamense</name>
    <dbReference type="NCBI Taxonomy" id="2851013"/>
    <lineage>
        <taxon>Bacteria</taxon>
        <taxon>Pseudomonadati</taxon>
        <taxon>Pseudomonadota</taxon>
        <taxon>Alphaproteobacteria</taxon>
        <taxon>Sphingomonadales</taxon>
        <taxon>Sphingomonadaceae</taxon>
        <taxon>Sphingomicrobium</taxon>
    </lineage>
</organism>
<dbReference type="Pfam" id="PF01943">
    <property type="entry name" value="Polysacc_synt"/>
    <property type="match status" value="1"/>
</dbReference>
<feature type="transmembrane region" description="Helical" evidence="6">
    <location>
        <begin position="402"/>
        <end position="426"/>
    </location>
</feature>
<feature type="transmembrane region" description="Helical" evidence="6">
    <location>
        <begin position="154"/>
        <end position="177"/>
    </location>
</feature>
<evidence type="ECO:0000313" key="8">
    <source>
        <dbReference type="Proteomes" id="UP000698028"/>
    </source>
</evidence>
<feature type="transmembrane region" description="Helical" evidence="6">
    <location>
        <begin position="183"/>
        <end position="205"/>
    </location>
</feature>
<feature type="transmembrane region" description="Helical" evidence="6">
    <location>
        <begin position="305"/>
        <end position="326"/>
    </location>
</feature>
<comment type="subcellular location">
    <subcellularLocation>
        <location evidence="1">Cell membrane</location>
        <topology evidence="1">Multi-pass membrane protein</topology>
    </subcellularLocation>
</comment>
<accession>A0ABS6V4K6</accession>
<reference evidence="7 8" key="1">
    <citation type="submission" date="2021-07" db="EMBL/GenBank/DDBJ databases">
        <title>The draft genome sequence of Sphingomicrobium sp. B8.</title>
        <authorList>
            <person name="Mu L."/>
        </authorList>
    </citation>
    <scope>NUCLEOTIDE SEQUENCE [LARGE SCALE GENOMIC DNA]</scope>
    <source>
        <strain evidence="7 8">B8</strain>
    </source>
</reference>
<keyword evidence="8" id="KW-1185">Reference proteome</keyword>
<dbReference type="PANTHER" id="PTHR30250:SF31">
    <property type="entry name" value="INNER MEMBRANE PROTEIN YGHQ"/>
    <property type="match status" value="1"/>
</dbReference>
<keyword evidence="3 6" id="KW-0812">Transmembrane</keyword>
<feature type="transmembrane region" description="Helical" evidence="6">
    <location>
        <begin position="377"/>
        <end position="396"/>
    </location>
</feature>
<evidence type="ECO:0000256" key="6">
    <source>
        <dbReference type="SAM" id="Phobius"/>
    </source>
</evidence>
<gene>
    <name evidence="7" type="ORF">KTQ36_03870</name>
</gene>
<evidence type="ECO:0000256" key="3">
    <source>
        <dbReference type="ARBA" id="ARBA00022692"/>
    </source>
</evidence>
<evidence type="ECO:0000256" key="2">
    <source>
        <dbReference type="ARBA" id="ARBA00022475"/>
    </source>
</evidence>
<comment type="caution">
    <text evidence="7">The sequence shown here is derived from an EMBL/GenBank/DDBJ whole genome shotgun (WGS) entry which is preliminary data.</text>
</comment>
<evidence type="ECO:0000313" key="7">
    <source>
        <dbReference type="EMBL" id="MBW0144431.1"/>
    </source>
</evidence>
<proteinExistence type="predicted"/>
<feature type="transmembrane region" description="Helical" evidence="6">
    <location>
        <begin position="40"/>
        <end position="64"/>
    </location>
</feature>
<evidence type="ECO:0000256" key="4">
    <source>
        <dbReference type="ARBA" id="ARBA00022989"/>
    </source>
</evidence>
<feature type="transmembrane region" description="Helical" evidence="6">
    <location>
        <begin position="85"/>
        <end position="108"/>
    </location>
</feature>
<dbReference type="EMBL" id="JAHVAH010000001">
    <property type="protein sequence ID" value="MBW0144431.1"/>
    <property type="molecule type" value="Genomic_DNA"/>
</dbReference>
<feature type="transmembrane region" description="Helical" evidence="6">
    <location>
        <begin position="12"/>
        <end position="34"/>
    </location>
</feature>
<keyword evidence="4 6" id="KW-1133">Transmembrane helix</keyword>
<evidence type="ECO:0000256" key="5">
    <source>
        <dbReference type="ARBA" id="ARBA00023136"/>
    </source>
</evidence>
<keyword evidence="2" id="KW-1003">Cell membrane</keyword>